<dbReference type="InterPro" id="IPR011256">
    <property type="entry name" value="Reg_factor_effector_dom_sf"/>
</dbReference>
<keyword evidence="1 3" id="KW-0238">DNA-binding</keyword>
<evidence type="ECO:0000259" key="2">
    <source>
        <dbReference type="PROSITE" id="PS50937"/>
    </source>
</evidence>
<dbReference type="AlphaFoldDB" id="A0A7Z0D7E1"/>
<dbReference type="SUPFAM" id="SSF55136">
    <property type="entry name" value="Probable bacterial effector-binding domain"/>
    <property type="match status" value="1"/>
</dbReference>
<dbReference type="InterPro" id="IPR009061">
    <property type="entry name" value="DNA-bd_dom_put_sf"/>
</dbReference>
<accession>A0A7Z0D7E1</accession>
<dbReference type="InterPro" id="IPR010499">
    <property type="entry name" value="AraC_E-bd"/>
</dbReference>
<evidence type="ECO:0000313" key="4">
    <source>
        <dbReference type="Proteomes" id="UP000527616"/>
    </source>
</evidence>
<dbReference type="GO" id="GO:0003677">
    <property type="term" value="F:DNA binding"/>
    <property type="evidence" value="ECO:0007669"/>
    <property type="project" value="UniProtKB-KW"/>
</dbReference>
<dbReference type="InterPro" id="IPR029442">
    <property type="entry name" value="GyrI-like"/>
</dbReference>
<name>A0A7Z0D7E1_9ACTN</name>
<sequence length="271" mass="29529">MLIPIGEFSKMTHLSVRQLRNYHEAGLLQPAAVDPVTGYRSYALDQVERARTIRMLRAVEMPVAMVAETLDGDRTAAIERHLAELERTVRDHGAAIAELREELAGTPAPAVELRAAPAQRVLAARARVARDDIDAWCAATYPELTERAARAGAWPSGPAGADYAEPFFADNAGAVTAWLPVAEPTRAGRAATQELPGGRYAVAVHRGAYSFDRTYAALGRALHDDSHPLGVEPAAGAVREIYLVGPDKTHDPTQWITEVCWPVRPRTDERK</sequence>
<dbReference type="SMART" id="SM00422">
    <property type="entry name" value="HTH_MERR"/>
    <property type="match status" value="1"/>
</dbReference>
<reference evidence="3 4" key="1">
    <citation type="submission" date="2020-07" db="EMBL/GenBank/DDBJ databases">
        <title>Sequencing the genomes of 1000 actinobacteria strains.</title>
        <authorList>
            <person name="Klenk H.-P."/>
        </authorList>
    </citation>
    <scope>NUCLEOTIDE SEQUENCE [LARGE SCALE GENOMIC DNA]</scope>
    <source>
        <strain evidence="3 4">DSM 103164</strain>
    </source>
</reference>
<evidence type="ECO:0000256" key="1">
    <source>
        <dbReference type="ARBA" id="ARBA00023125"/>
    </source>
</evidence>
<dbReference type="PROSITE" id="PS50937">
    <property type="entry name" value="HTH_MERR_2"/>
    <property type="match status" value="1"/>
</dbReference>
<dbReference type="RefSeq" id="WP_218843691.1">
    <property type="nucleotide sequence ID" value="NZ_JACBZS010000001.1"/>
</dbReference>
<dbReference type="Gene3D" id="3.20.80.10">
    <property type="entry name" value="Regulatory factor, effector binding domain"/>
    <property type="match status" value="1"/>
</dbReference>
<proteinExistence type="predicted"/>
<dbReference type="Pfam" id="PF06445">
    <property type="entry name" value="GyrI-like"/>
    <property type="match status" value="1"/>
</dbReference>
<keyword evidence="4" id="KW-1185">Reference proteome</keyword>
<comment type="caution">
    <text evidence="3">The sequence shown here is derived from an EMBL/GenBank/DDBJ whole genome shotgun (WGS) entry which is preliminary data.</text>
</comment>
<dbReference type="PANTHER" id="PTHR30204:SF97">
    <property type="entry name" value="MERR FAMILY REGULATORY PROTEIN"/>
    <property type="match status" value="1"/>
</dbReference>
<dbReference type="SMART" id="SM00871">
    <property type="entry name" value="AraC_E_bind"/>
    <property type="match status" value="1"/>
</dbReference>
<dbReference type="PANTHER" id="PTHR30204">
    <property type="entry name" value="REDOX-CYCLING DRUG-SENSING TRANSCRIPTIONAL ACTIVATOR SOXR"/>
    <property type="match status" value="1"/>
</dbReference>
<gene>
    <name evidence="3" type="ORF">GGQ54_000830</name>
</gene>
<dbReference type="Gene3D" id="1.10.1660.10">
    <property type="match status" value="1"/>
</dbReference>
<dbReference type="Proteomes" id="UP000527616">
    <property type="component" value="Unassembled WGS sequence"/>
</dbReference>
<dbReference type="SUPFAM" id="SSF46955">
    <property type="entry name" value="Putative DNA-binding domain"/>
    <property type="match status" value="1"/>
</dbReference>
<dbReference type="EMBL" id="JACBZS010000001">
    <property type="protein sequence ID" value="NYI70270.1"/>
    <property type="molecule type" value="Genomic_DNA"/>
</dbReference>
<protein>
    <submittedName>
        <fullName evidence="3">DNA-binding transcriptional MerR regulator</fullName>
    </submittedName>
</protein>
<dbReference type="InterPro" id="IPR000551">
    <property type="entry name" value="MerR-type_HTH_dom"/>
</dbReference>
<dbReference type="Pfam" id="PF13411">
    <property type="entry name" value="MerR_1"/>
    <property type="match status" value="1"/>
</dbReference>
<evidence type="ECO:0000313" key="3">
    <source>
        <dbReference type="EMBL" id="NYI70270.1"/>
    </source>
</evidence>
<organism evidence="3 4">
    <name type="scientific">Naumannella cuiyingiana</name>
    <dbReference type="NCBI Taxonomy" id="1347891"/>
    <lineage>
        <taxon>Bacteria</taxon>
        <taxon>Bacillati</taxon>
        <taxon>Actinomycetota</taxon>
        <taxon>Actinomycetes</taxon>
        <taxon>Propionibacteriales</taxon>
        <taxon>Propionibacteriaceae</taxon>
        <taxon>Naumannella</taxon>
    </lineage>
</organism>
<dbReference type="GO" id="GO:0003700">
    <property type="term" value="F:DNA-binding transcription factor activity"/>
    <property type="evidence" value="ECO:0007669"/>
    <property type="project" value="InterPro"/>
</dbReference>
<dbReference type="InterPro" id="IPR047057">
    <property type="entry name" value="MerR_fam"/>
</dbReference>
<feature type="domain" description="HTH merR-type" evidence="2">
    <location>
        <begin position="2"/>
        <end position="72"/>
    </location>
</feature>